<feature type="transmembrane region" description="Helical" evidence="1">
    <location>
        <begin position="20"/>
        <end position="40"/>
    </location>
</feature>
<dbReference type="PANTHER" id="PTHR34821:SF2">
    <property type="entry name" value="INNER MEMBRANE PROTEIN YDCZ"/>
    <property type="match status" value="1"/>
</dbReference>
<feature type="transmembrane region" description="Helical" evidence="1">
    <location>
        <begin position="326"/>
        <end position="346"/>
    </location>
</feature>
<dbReference type="EMBL" id="QTUC01000001">
    <property type="protein sequence ID" value="REF35897.1"/>
    <property type="molecule type" value="Genomic_DNA"/>
</dbReference>
<dbReference type="AlphaFoldDB" id="A0A3D9V2Z6"/>
<feature type="transmembrane region" description="Helical" evidence="1">
    <location>
        <begin position="190"/>
        <end position="215"/>
    </location>
</feature>
<sequence>MTGTRAALAQTSRSPSSRTLLLGILATIGIGLVLSVQSRINGELGSRLSDGVLAALISFGIGLVVLTVLVGTNPDARRGVRALLAAIRQPRVTSPDDSPRLRWWQCLGGVCGAFLVVTQATTVGVVGVAVFTVAVVAGQTASSLVVDRLGVGPAGRQRVTANRVVGALVALVAVALTVSDQLRAPSALALALLPALGGVGTAWQQAVNGLVAAAARGGAARSSERAARAPNGATGALVAALVNFAVGTVALLVAVGVDVAIRGLPDALPANPVLYLGGACGVVFIGTSAFLVRYTGVLILGLGAVAGQVIGALALDAVLPVSDAELTVLTIVGALLTLVAVTVAALPRRG</sequence>
<dbReference type="GO" id="GO:0005886">
    <property type="term" value="C:plasma membrane"/>
    <property type="evidence" value="ECO:0007669"/>
    <property type="project" value="TreeGrafter"/>
</dbReference>
<protein>
    <submittedName>
        <fullName evidence="2">Transporter family-2 protein</fullName>
    </submittedName>
</protein>
<evidence type="ECO:0000313" key="2">
    <source>
        <dbReference type="EMBL" id="REF35897.1"/>
    </source>
</evidence>
<proteinExistence type="predicted"/>
<feature type="transmembrane region" description="Helical" evidence="1">
    <location>
        <begin position="101"/>
        <end position="120"/>
    </location>
</feature>
<feature type="transmembrane region" description="Helical" evidence="1">
    <location>
        <begin position="52"/>
        <end position="71"/>
    </location>
</feature>
<name>A0A3D9V2Z6_THECX</name>
<feature type="transmembrane region" description="Helical" evidence="1">
    <location>
        <begin position="159"/>
        <end position="178"/>
    </location>
</feature>
<comment type="caution">
    <text evidence="2">The sequence shown here is derived from an EMBL/GenBank/DDBJ whole genome shotgun (WGS) entry which is preliminary data.</text>
</comment>
<keyword evidence="1" id="KW-0472">Membrane</keyword>
<gene>
    <name evidence="2" type="ORF">DFJ64_1289</name>
</gene>
<feature type="transmembrane region" description="Helical" evidence="1">
    <location>
        <begin position="273"/>
        <end position="292"/>
    </location>
</feature>
<dbReference type="InterPro" id="IPR006750">
    <property type="entry name" value="YdcZ"/>
</dbReference>
<organism evidence="2 3">
    <name type="scientific">Thermasporomyces composti</name>
    <dbReference type="NCBI Taxonomy" id="696763"/>
    <lineage>
        <taxon>Bacteria</taxon>
        <taxon>Bacillati</taxon>
        <taxon>Actinomycetota</taxon>
        <taxon>Actinomycetes</taxon>
        <taxon>Propionibacteriales</taxon>
        <taxon>Nocardioidaceae</taxon>
        <taxon>Thermasporomyces</taxon>
    </lineage>
</organism>
<feature type="transmembrane region" description="Helical" evidence="1">
    <location>
        <begin position="236"/>
        <end position="261"/>
    </location>
</feature>
<dbReference type="RefSeq" id="WP_245940974.1">
    <property type="nucleotide sequence ID" value="NZ_QTUC01000001.1"/>
</dbReference>
<keyword evidence="1" id="KW-0812">Transmembrane</keyword>
<dbReference type="Proteomes" id="UP000256485">
    <property type="component" value="Unassembled WGS sequence"/>
</dbReference>
<keyword evidence="1" id="KW-1133">Transmembrane helix</keyword>
<feature type="transmembrane region" description="Helical" evidence="1">
    <location>
        <begin position="126"/>
        <end position="147"/>
    </location>
</feature>
<dbReference type="Pfam" id="PF04657">
    <property type="entry name" value="DMT_YdcZ"/>
    <property type="match status" value="2"/>
</dbReference>
<keyword evidence="3" id="KW-1185">Reference proteome</keyword>
<feature type="transmembrane region" description="Helical" evidence="1">
    <location>
        <begin position="299"/>
        <end position="320"/>
    </location>
</feature>
<evidence type="ECO:0000313" key="3">
    <source>
        <dbReference type="Proteomes" id="UP000256485"/>
    </source>
</evidence>
<dbReference type="PANTHER" id="PTHR34821">
    <property type="entry name" value="INNER MEMBRANE PROTEIN YDCZ"/>
    <property type="match status" value="1"/>
</dbReference>
<accession>A0A3D9V2Z6</accession>
<reference evidence="2 3" key="1">
    <citation type="submission" date="2018-08" db="EMBL/GenBank/DDBJ databases">
        <title>Sequencing the genomes of 1000 actinobacteria strains.</title>
        <authorList>
            <person name="Klenk H.-P."/>
        </authorList>
    </citation>
    <scope>NUCLEOTIDE SEQUENCE [LARGE SCALE GENOMIC DNA]</scope>
    <source>
        <strain evidence="2 3">DSM 22891</strain>
    </source>
</reference>
<evidence type="ECO:0000256" key="1">
    <source>
        <dbReference type="SAM" id="Phobius"/>
    </source>
</evidence>